<dbReference type="EMBL" id="JASUXU010000007">
    <property type="protein sequence ID" value="KAK0325479.1"/>
    <property type="molecule type" value="Genomic_DNA"/>
</dbReference>
<gene>
    <name evidence="2" type="ORF">LTR82_003762</name>
</gene>
<accession>A0AAN6JDC7</accession>
<protein>
    <submittedName>
        <fullName evidence="2">Uncharacterized protein</fullName>
    </submittedName>
</protein>
<feature type="chain" id="PRO_5042931045" evidence="1">
    <location>
        <begin position="20"/>
        <end position="210"/>
    </location>
</feature>
<sequence length="210" mass="22527">MPSMIKIVMAAATIFGVFTAAGKHNPSVDFVHFSQPDCPADYQLRKKPFDLDGNQCHTFKNSMPPFESFKTVGKWSHPENVYLQRCHIVVYDQPKCQGTAYTVGVVADTHYHCANVPNRHGRSVKLVCEDQDISSSAISTTTISIPTIPTSTTTATVSILKSTSTIIPAPSSTTTTTVSAVLPMSTVTVAAEMTTISLSAISSPCTHGCN</sequence>
<dbReference type="AlphaFoldDB" id="A0AAN6JDC7"/>
<dbReference type="Proteomes" id="UP001168146">
    <property type="component" value="Unassembled WGS sequence"/>
</dbReference>
<keyword evidence="1" id="KW-0732">Signal</keyword>
<feature type="signal peptide" evidence="1">
    <location>
        <begin position="1"/>
        <end position="19"/>
    </location>
</feature>
<name>A0AAN6JDC7_9PEZI</name>
<comment type="caution">
    <text evidence="2">The sequence shown here is derived from an EMBL/GenBank/DDBJ whole genome shotgun (WGS) entry which is preliminary data.</text>
</comment>
<evidence type="ECO:0000313" key="2">
    <source>
        <dbReference type="EMBL" id="KAK0325479.1"/>
    </source>
</evidence>
<proteinExistence type="predicted"/>
<evidence type="ECO:0000256" key="1">
    <source>
        <dbReference type="SAM" id="SignalP"/>
    </source>
</evidence>
<organism evidence="2 3">
    <name type="scientific">Friedmanniomyces endolithicus</name>
    <dbReference type="NCBI Taxonomy" id="329885"/>
    <lineage>
        <taxon>Eukaryota</taxon>
        <taxon>Fungi</taxon>
        <taxon>Dikarya</taxon>
        <taxon>Ascomycota</taxon>
        <taxon>Pezizomycotina</taxon>
        <taxon>Dothideomycetes</taxon>
        <taxon>Dothideomycetidae</taxon>
        <taxon>Mycosphaerellales</taxon>
        <taxon>Teratosphaeriaceae</taxon>
        <taxon>Friedmanniomyces</taxon>
    </lineage>
</organism>
<reference evidence="2" key="1">
    <citation type="submission" date="2021-12" db="EMBL/GenBank/DDBJ databases">
        <title>Black yeast isolated from Biological Soil Crust.</title>
        <authorList>
            <person name="Kurbessoian T."/>
        </authorList>
    </citation>
    <scope>NUCLEOTIDE SEQUENCE</scope>
    <source>
        <strain evidence="2">CCFEE 5208</strain>
    </source>
</reference>
<evidence type="ECO:0000313" key="3">
    <source>
        <dbReference type="Proteomes" id="UP001168146"/>
    </source>
</evidence>